<evidence type="ECO:0000313" key="8">
    <source>
        <dbReference type="EMBL" id="SDL03935.1"/>
    </source>
</evidence>
<dbReference type="GO" id="GO:0016042">
    <property type="term" value="P:lipid catabolic process"/>
    <property type="evidence" value="ECO:0007669"/>
    <property type="project" value="UniProtKB-KW"/>
</dbReference>
<dbReference type="CDD" id="cd09172">
    <property type="entry name" value="PLDc_Nuc_like_unchar1_1"/>
    <property type="match status" value="1"/>
</dbReference>
<feature type="domain" description="Phospholipase D-like" evidence="7">
    <location>
        <begin position="195"/>
        <end position="318"/>
    </location>
</feature>
<dbReference type="InterPro" id="IPR025202">
    <property type="entry name" value="PLD-like_dom"/>
</dbReference>
<protein>
    <recommendedName>
        <fullName evidence="3">phospholipase D</fullName>
        <ecNumber evidence="3">3.1.4.4</ecNumber>
    </recommendedName>
</protein>
<keyword evidence="9" id="KW-1185">Reference proteome</keyword>
<dbReference type="GO" id="GO:0004630">
    <property type="term" value="F:phospholipase D activity"/>
    <property type="evidence" value="ECO:0007669"/>
    <property type="project" value="UniProtKB-EC"/>
</dbReference>
<keyword evidence="5" id="KW-0442">Lipid degradation</keyword>
<evidence type="ECO:0000256" key="1">
    <source>
        <dbReference type="ARBA" id="ARBA00000798"/>
    </source>
</evidence>
<evidence type="ECO:0000256" key="2">
    <source>
        <dbReference type="ARBA" id="ARBA00008664"/>
    </source>
</evidence>
<evidence type="ECO:0000313" key="9">
    <source>
        <dbReference type="Proteomes" id="UP000198706"/>
    </source>
</evidence>
<dbReference type="Gene3D" id="3.30.870.10">
    <property type="entry name" value="Endonuclease Chain A"/>
    <property type="match status" value="2"/>
</dbReference>
<dbReference type="CDD" id="cd09173">
    <property type="entry name" value="PLDc_Nuc_like_unchar1_2"/>
    <property type="match status" value="1"/>
</dbReference>
<accession>A0A1G9GTT5</accession>
<reference evidence="8 9" key="1">
    <citation type="submission" date="2016-10" db="EMBL/GenBank/DDBJ databases">
        <authorList>
            <person name="de Groot N.N."/>
        </authorList>
    </citation>
    <scope>NUCLEOTIDE SEQUENCE [LARGE SCALE GENOMIC DNA]</scope>
    <source>
        <strain evidence="8 9">JCM 21544</strain>
    </source>
</reference>
<dbReference type="EMBL" id="FNFD01000014">
    <property type="protein sequence ID" value="SDL03935.1"/>
    <property type="molecule type" value="Genomic_DNA"/>
</dbReference>
<dbReference type="GO" id="GO:0016891">
    <property type="term" value="F:RNA endonuclease activity producing 5'-phosphomonoesters, hydrolytic mechanism"/>
    <property type="evidence" value="ECO:0007669"/>
    <property type="project" value="TreeGrafter"/>
</dbReference>
<dbReference type="Proteomes" id="UP000198706">
    <property type="component" value="Unassembled WGS sequence"/>
</dbReference>
<dbReference type="AlphaFoldDB" id="A0A1G9GTT5"/>
<comment type="similarity">
    <text evidence="2">Belongs to the phospholipase D family.</text>
</comment>
<dbReference type="PANTHER" id="PTHR43856:SF1">
    <property type="entry name" value="MITOCHONDRIAL CARDIOLIPIN HYDROLASE"/>
    <property type="match status" value="1"/>
</dbReference>
<keyword evidence="4" id="KW-0378">Hydrolase</keyword>
<dbReference type="PANTHER" id="PTHR43856">
    <property type="entry name" value="CARDIOLIPIN HYDROLASE"/>
    <property type="match status" value="1"/>
</dbReference>
<dbReference type="InterPro" id="IPR051406">
    <property type="entry name" value="PLD_domain"/>
</dbReference>
<dbReference type="EC" id="3.1.4.4" evidence="3"/>
<evidence type="ECO:0000256" key="6">
    <source>
        <dbReference type="ARBA" id="ARBA00023098"/>
    </source>
</evidence>
<evidence type="ECO:0000256" key="4">
    <source>
        <dbReference type="ARBA" id="ARBA00022801"/>
    </source>
</evidence>
<dbReference type="RefSeq" id="WP_084338109.1">
    <property type="nucleotide sequence ID" value="NZ_FNFD01000014.1"/>
</dbReference>
<gene>
    <name evidence="8" type="ORF">SAMN05216186_1142</name>
</gene>
<evidence type="ECO:0000256" key="3">
    <source>
        <dbReference type="ARBA" id="ARBA00012027"/>
    </source>
</evidence>
<sequence>MRVLKTNPQDDFRIKAYAGTNGVLLAFDVAEARRDGLLGFAVEQREEGRNWQWLLNSLTFPGHAHTIAHWNATPSDIAPIQKFRWADYSIEPGTTCHYRVHLAYGRPGAIELGESLALAVTTDDGRPEGHRVLFNRAAAASQSFGRRFPELVTRLEQVRNLPLEAWPEAPRRWLENGLLERILAFIGRATDNQWALDIAIYEYELDAIVEAVNAAQTRGVRLRVLYHAKAGDHQTQENEARLAALPETSRRGRVTSRIFHHKFAVLSRLDGGEFKPCAVLLGSTNFTENGIYRQANVVHITDDLGVASQYRQLFEVIWNAPADVGATRDWINRHNPLEAGRTLFAGFSPRSGAADLAEFAAVMRGAERDLLFATAFALPDDILDALLGAPHDDVLRYGVQNKGSRITGFHADRTAEFTATALLSKGLEGWVKEGLRGQRGNLLVHLKAVVADFTSDAPVIISGSHNLSLPASNGNDENYLIIRGDTDLADRYGLEILRFYEHYRFRYYARKLKLKEARPLSPDSSWADDYYRPGHLKRLSRLRFSGR</sequence>
<dbReference type="STRING" id="137658.SAMN05216186_1142"/>
<comment type="catalytic activity">
    <reaction evidence="1">
        <text>a 1,2-diacyl-sn-glycero-3-phosphocholine + H2O = a 1,2-diacyl-sn-glycero-3-phosphate + choline + H(+)</text>
        <dbReference type="Rhea" id="RHEA:14445"/>
        <dbReference type="ChEBI" id="CHEBI:15354"/>
        <dbReference type="ChEBI" id="CHEBI:15377"/>
        <dbReference type="ChEBI" id="CHEBI:15378"/>
        <dbReference type="ChEBI" id="CHEBI:57643"/>
        <dbReference type="ChEBI" id="CHEBI:58608"/>
        <dbReference type="EC" id="3.1.4.4"/>
    </reaction>
</comment>
<organism evidence="8 9">
    <name type="scientific">Pseudomonas indica</name>
    <dbReference type="NCBI Taxonomy" id="137658"/>
    <lineage>
        <taxon>Bacteria</taxon>
        <taxon>Pseudomonadati</taxon>
        <taxon>Pseudomonadota</taxon>
        <taxon>Gammaproteobacteria</taxon>
        <taxon>Pseudomonadales</taxon>
        <taxon>Pseudomonadaceae</taxon>
        <taxon>Pseudomonas</taxon>
    </lineage>
</organism>
<keyword evidence="6" id="KW-0443">Lipid metabolism</keyword>
<evidence type="ECO:0000256" key="5">
    <source>
        <dbReference type="ARBA" id="ARBA00022963"/>
    </source>
</evidence>
<dbReference type="SUPFAM" id="SSF56024">
    <property type="entry name" value="Phospholipase D/nuclease"/>
    <property type="match status" value="2"/>
</dbReference>
<proteinExistence type="inferred from homology"/>
<evidence type="ECO:0000259" key="7">
    <source>
        <dbReference type="Pfam" id="PF13091"/>
    </source>
</evidence>
<name>A0A1G9GTT5_9PSED</name>
<dbReference type="Pfam" id="PF13091">
    <property type="entry name" value="PLDc_2"/>
    <property type="match status" value="1"/>
</dbReference>